<keyword evidence="6" id="KW-0812">Transmembrane</keyword>
<organism evidence="7 8">
    <name type="scientific">Phytophthora infestans</name>
    <name type="common">Potato late blight agent</name>
    <name type="synonym">Botrytis infestans</name>
    <dbReference type="NCBI Taxonomy" id="4787"/>
    <lineage>
        <taxon>Eukaryota</taxon>
        <taxon>Sar</taxon>
        <taxon>Stramenopiles</taxon>
        <taxon>Oomycota</taxon>
        <taxon>Peronosporomycetes</taxon>
        <taxon>Peronosporales</taxon>
        <taxon>Peronosporaceae</taxon>
        <taxon>Phytophthora</taxon>
    </lineage>
</organism>
<evidence type="ECO:0000256" key="3">
    <source>
        <dbReference type="ARBA" id="ARBA00022525"/>
    </source>
</evidence>
<dbReference type="InterPro" id="IPR031825">
    <property type="entry name" value="RXLR"/>
</dbReference>
<keyword evidence="3 5" id="KW-0964">Secreted</keyword>
<keyword evidence="6" id="KW-1133">Transmembrane helix</keyword>
<comment type="similarity">
    <text evidence="2 5">Belongs to the RxLR effector family.</text>
</comment>
<evidence type="ECO:0000256" key="6">
    <source>
        <dbReference type="SAM" id="Phobius"/>
    </source>
</evidence>
<comment type="subcellular location">
    <subcellularLocation>
        <location evidence="1 5">Secreted</location>
    </subcellularLocation>
</comment>
<evidence type="ECO:0000256" key="4">
    <source>
        <dbReference type="ARBA" id="ARBA00022729"/>
    </source>
</evidence>
<protein>
    <recommendedName>
        <fullName evidence="5">RxLR effector protein</fullName>
    </recommendedName>
</protein>
<evidence type="ECO:0000313" key="7">
    <source>
        <dbReference type="EMBL" id="KAF4150075.1"/>
    </source>
</evidence>
<evidence type="ECO:0000313" key="8">
    <source>
        <dbReference type="Proteomes" id="UP000704712"/>
    </source>
</evidence>
<accession>A0A8S9VAN4</accession>
<keyword evidence="6" id="KW-0472">Membrane</keyword>
<feature type="transmembrane region" description="Helical" evidence="6">
    <location>
        <begin position="129"/>
        <end position="149"/>
    </location>
</feature>
<feature type="signal peptide" evidence="5">
    <location>
        <begin position="1"/>
        <end position="22"/>
    </location>
</feature>
<dbReference type="Pfam" id="PF16810">
    <property type="entry name" value="RXLR"/>
    <property type="match status" value="1"/>
</dbReference>
<evidence type="ECO:0000256" key="5">
    <source>
        <dbReference type="RuleBase" id="RU367124"/>
    </source>
</evidence>
<evidence type="ECO:0000256" key="1">
    <source>
        <dbReference type="ARBA" id="ARBA00004613"/>
    </source>
</evidence>
<feature type="non-terminal residue" evidence="7">
    <location>
        <position position="319"/>
    </location>
</feature>
<proteinExistence type="inferred from homology"/>
<name>A0A8S9VAN4_PHYIN</name>
<comment type="domain">
    <text evidence="5">The RxLR-dEER motif acts to carry the protein into the host cell cytoplasm through binding to cell surface phosphatidylinositol-3-phosphate.</text>
</comment>
<evidence type="ECO:0000256" key="2">
    <source>
        <dbReference type="ARBA" id="ARBA00010400"/>
    </source>
</evidence>
<sequence length="319" mass="36794">MWRLFLALIAATAILVHSPASALTTSTTGMTQTTPSLSVPVYVGKPSKDFSTRHLRIRHMKDDKVGDSEKNEERLIKTFESWVRYKLLQLHPKFRQVKLHPGRVFTLLGLDGLHEMAIYHPGWKRYRPMAVYALAPWISPHEVVLVPWWSLTLWWFMFLGVHLVICGYNIAYALFYWWVTETQIWPYLDFYHVGMSPDNYDIIATVHLIMASVHGLCIVLMIASSVWLRKLAFTPWGDPSILSKYKEKEQMQVIQVQSRSTGRVNSGIPKGISKLTAHITNRYGILGVNGQYFHVILIFREFIETALQTIQAYRMSSLL</sequence>
<feature type="transmembrane region" description="Helical" evidence="6">
    <location>
        <begin position="156"/>
        <end position="179"/>
    </location>
</feature>
<dbReference type="AlphaFoldDB" id="A0A8S9VAN4"/>
<gene>
    <name evidence="7" type="ORF">GN958_ATG00701</name>
</gene>
<dbReference type="EMBL" id="JAACNO010000100">
    <property type="protein sequence ID" value="KAF4150075.1"/>
    <property type="molecule type" value="Genomic_DNA"/>
</dbReference>
<reference evidence="7" key="1">
    <citation type="submission" date="2020-03" db="EMBL/GenBank/DDBJ databases">
        <title>Hybrid Assembly of Korean Phytophthora infestans isolates.</title>
        <authorList>
            <person name="Prokchorchik M."/>
            <person name="Lee Y."/>
            <person name="Seo J."/>
            <person name="Cho J.-H."/>
            <person name="Park Y.-E."/>
            <person name="Jang D.-C."/>
            <person name="Im J.-S."/>
            <person name="Choi J.-G."/>
            <person name="Park H.-J."/>
            <person name="Lee G.-B."/>
            <person name="Lee Y.-G."/>
            <person name="Hong S.-Y."/>
            <person name="Cho K."/>
            <person name="Sohn K.H."/>
        </authorList>
    </citation>
    <scope>NUCLEOTIDE SEQUENCE</scope>
    <source>
        <strain evidence="7">KR_2_A2</strain>
    </source>
</reference>
<comment type="function">
    <text evidence="5">Effector that suppresses plant defense responses during pathogen infection.</text>
</comment>
<keyword evidence="4 5" id="KW-0732">Signal</keyword>
<comment type="caution">
    <text evidence="7">The sequence shown here is derived from an EMBL/GenBank/DDBJ whole genome shotgun (WGS) entry which is preliminary data.</text>
</comment>
<dbReference type="Proteomes" id="UP000704712">
    <property type="component" value="Unassembled WGS sequence"/>
</dbReference>
<feature type="transmembrane region" description="Helical" evidence="6">
    <location>
        <begin position="199"/>
        <end position="223"/>
    </location>
</feature>
<feature type="chain" id="PRO_5035803297" description="RxLR effector protein" evidence="5">
    <location>
        <begin position="23"/>
        <end position="319"/>
    </location>
</feature>